<dbReference type="SMART" id="SM00642">
    <property type="entry name" value="Aamy"/>
    <property type="match status" value="1"/>
</dbReference>
<dbReference type="UniPathway" id="UPA00299"/>
<comment type="pathway">
    <text evidence="2 14">Glycan biosynthesis; trehalose biosynthesis.</text>
</comment>
<dbReference type="PANTHER" id="PTHR43651">
    <property type="entry name" value="1,4-ALPHA-GLUCAN-BRANCHING ENZYME"/>
    <property type="match status" value="1"/>
</dbReference>
<dbReference type="Gene3D" id="3.20.20.80">
    <property type="entry name" value="Glycosidases"/>
    <property type="match status" value="1"/>
</dbReference>
<dbReference type="GO" id="GO:0033942">
    <property type="term" value="F:4-alpha-D-(1-&gt;4)-alpha-D-glucanotrehalose trehalohydrolase activity"/>
    <property type="evidence" value="ECO:0007669"/>
    <property type="project" value="UniProtKB-EC"/>
</dbReference>
<dbReference type="PANTHER" id="PTHR43651:SF11">
    <property type="entry name" value="MALTO-OLIGOSYLTREHALOSE TREHALOHYDROLASE"/>
    <property type="match status" value="1"/>
</dbReference>
<dbReference type="CDD" id="cd11325">
    <property type="entry name" value="AmyAc_GTHase"/>
    <property type="match status" value="1"/>
</dbReference>
<accession>A0A1E3VHZ8</accession>
<comment type="subcellular location">
    <subcellularLocation>
        <location evidence="1 15">Cytoplasm</location>
    </subcellularLocation>
</comment>
<dbReference type="GO" id="GO:0005737">
    <property type="term" value="C:cytoplasm"/>
    <property type="evidence" value="ECO:0007669"/>
    <property type="project" value="UniProtKB-SubCell"/>
</dbReference>
<dbReference type="Pfam" id="PF00128">
    <property type="entry name" value="Alpha-amylase"/>
    <property type="match status" value="1"/>
</dbReference>
<evidence type="ECO:0000256" key="15">
    <source>
        <dbReference type="PIRSR" id="PIRSR006337-1"/>
    </source>
</evidence>
<dbReference type="InterPro" id="IPR012768">
    <property type="entry name" value="Trehalose_TreZ"/>
</dbReference>
<gene>
    <name evidence="18" type="ORF">A8M32_00910</name>
</gene>
<evidence type="ECO:0000256" key="12">
    <source>
        <dbReference type="ARBA" id="ARBA00034013"/>
    </source>
</evidence>
<evidence type="ECO:0000256" key="16">
    <source>
        <dbReference type="PIRSR" id="PIRSR006337-3"/>
    </source>
</evidence>
<keyword evidence="6" id="KW-0963">Cytoplasm</keyword>
<name>A0A1E3VHZ8_9HYPH</name>
<dbReference type="STRING" id="1752398.A8M32_00910"/>
<dbReference type="SUPFAM" id="SSF51445">
    <property type="entry name" value="(Trans)glycosidases"/>
    <property type="match status" value="1"/>
</dbReference>
<protein>
    <recommendedName>
        <fullName evidence="5 13">Malto-oligosyltrehalose trehalohydrolase</fullName>
        <shortName evidence="14">MTHase</shortName>
        <ecNumber evidence="4 13">3.2.1.141</ecNumber>
    </recommendedName>
    <alternativeName>
        <fullName evidence="11 14">4-alpha-D-((1-&gt;4)-alpha-D-glucano)trehalose trehalohydrolase</fullName>
    </alternativeName>
    <alternativeName>
        <fullName evidence="10 14">Maltooligosyl trehalose trehalohydrolase</fullName>
    </alternativeName>
</protein>
<evidence type="ECO:0000256" key="4">
    <source>
        <dbReference type="ARBA" id="ARBA00012268"/>
    </source>
</evidence>
<reference evidence="19" key="1">
    <citation type="submission" date="2016-05" db="EMBL/GenBank/DDBJ databases">
        <authorList>
            <person name="Li Y."/>
        </authorList>
    </citation>
    <scope>NUCLEOTIDE SEQUENCE [LARGE SCALE GENOMIC DNA]</scope>
    <source>
        <strain evidence="19">YIC4027</strain>
    </source>
</reference>
<evidence type="ECO:0000256" key="2">
    <source>
        <dbReference type="ARBA" id="ARBA00005199"/>
    </source>
</evidence>
<comment type="caution">
    <text evidence="18">The sequence shown here is derived from an EMBL/GenBank/DDBJ whole genome shotgun (WGS) entry which is preliminary data.</text>
</comment>
<feature type="domain" description="Glycosyl hydrolase family 13 catalytic" evidence="17">
    <location>
        <begin position="115"/>
        <end position="447"/>
    </location>
</feature>
<dbReference type="AlphaFoldDB" id="A0A1E3VHZ8"/>
<dbReference type="GO" id="GO:0005992">
    <property type="term" value="P:trehalose biosynthetic process"/>
    <property type="evidence" value="ECO:0007669"/>
    <property type="project" value="UniProtKB-UniRule"/>
</dbReference>
<dbReference type="InterPro" id="IPR013780">
    <property type="entry name" value="Glyco_hydro_b"/>
</dbReference>
<evidence type="ECO:0000256" key="3">
    <source>
        <dbReference type="ARBA" id="ARBA00008061"/>
    </source>
</evidence>
<dbReference type="Gene3D" id="1.10.10.760">
    <property type="entry name" value="E-set domains of sugar-utilizing enzymes"/>
    <property type="match status" value="1"/>
</dbReference>
<dbReference type="InterPro" id="IPR013783">
    <property type="entry name" value="Ig-like_fold"/>
</dbReference>
<dbReference type="NCBIfam" id="TIGR02402">
    <property type="entry name" value="trehalose_TreZ"/>
    <property type="match status" value="1"/>
</dbReference>
<proteinExistence type="inferred from homology"/>
<dbReference type="InterPro" id="IPR044901">
    <property type="entry name" value="Trehalose_TreZ_E-set_sf"/>
</dbReference>
<dbReference type="InterPro" id="IPR014756">
    <property type="entry name" value="Ig_E-set"/>
</dbReference>
<keyword evidence="9 14" id="KW-0326">Glycosidase</keyword>
<evidence type="ECO:0000313" key="18">
    <source>
        <dbReference type="EMBL" id="ODR93220.1"/>
    </source>
</evidence>
<feature type="active site" description="Nucleophile" evidence="15">
    <location>
        <position position="259"/>
    </location>
</feature>
<dbReference type="InterPro" id="IPR006047">
    <property type="entry name" value="GH13_cat_dom"/>
</dbReference>
<dbReference type="PIRSF" id="PIRSF006337">
    <property type="entry name" value="Trehalose_TreZ"/>
    <property type="match status" value="1"/>
</dbReference>
<dbReference type="CDD" id="cd02853">
    <property type="entry name" value="E_set_MTHase_like_N"/>
    <property type="match status" value="1"/>
</dbReference>
<dbReference type="EMBL" id="LYBW01000029">
    <property type="protein sequence ID" value="ODR93220.1"/>
    <property type="molecule type" value="Genomic_DNA"/>
</dbReference>
<dbReference type="SUPFAM" id="SSF81296">
    <property type="entry name" value="E set domains"/>
    <property type="match status" value="1"/>
</dbReference>
<evidence type="ECO:0000256" key="6">
    <source>
        <dbReference type="ARBA" id="ARBA00022490"/>
    </source>
</evidence>
<comment type="similarity">
    <text evidence="3 14">Belongs to the glycosyl hydrolase 13 family.</text>
</comment>
<evidence type="ECO:0000256" key="13">
    <source>
        <dbReference type="NCBIfam" id="TIGR02402"/>
    </source>
</evidence>
<evidence type="ECO:0000256" key="10">
    <source>
        <dbReference type="ARBA" id="ARBA00032057"/>
    </source>
</evidence>
<dbReference type="EC" id="3.2.1.141" evidence="4 13"/>
<evidence type="ECO:0000313" key="19">
    <source>
        <dbReference type="Proteomes" id="UP000094342"/>
    </source>
</evidence>
<evidence type="ECO:0000256" key="9">
    <source>
        <dbReference type="ARBA" id="ARBA00023295"/>
    </source>
</evidence>
<dbReference type="Proteomes" id="UP000094342">
    <property type="component" value="Unassembled WGS sequence"/>
</dbReference>
<evidence type="ECO:0000259" key="17">
    <source>
        <dbReference type="SMART" id="SM00642"/>
    </source>
</evidence>
<evidence type="ECO:0000256" key="1">
    <source>
        <dbReference type="ARBA" id="ARBA00004496"/>
    </source>
</evidence>
<comment type="catalytic activity">
    <reaction evidence="12 14">
        <text>hydrolysis of (1-&gt;4)-alpha-D-glucosidic linkage in 4-alpha-D-[(1-&gt;4)-alpha-D-glucanosyl]n trehalose to yield trehalose and (1-&gt;4)-alpha-D-glucan.</text>
        <dbReference type="EC" id="3.2.1.141"/>
    </reaction>
</comment>
<sequence length="589" mass="65766">MLTREARTWGSRLIEPGKAEFRIWAPDQGRMAVVVGDRTTDMVAEQDGWFSAVAAADAGSLYQFALSDGTRVSDPASQAQAHGVEGPSVLVDQDRYRWKYREWGGRPWNEAVIYELHVGTFTEEGTFRAASARIGDLARVGITALEIMPVAQFPGRRGWGYDGVLHFAPHNAYGTPDDLKALIDAAHGHGMMAILDVVYNHFGPAGNALARYASRFFNSRRETPWGVAIEFDQPAVRRYFIENALYWLQDFRFDGLRLDAVDQIKDTQEPSFLQELARTVRRAIPDRHIHPTVEDDERRPELVAYSGDGEPLRFSASWNDDFHHAAHVIATGETSGHYQPYEHAPRTILKEILATGFWSRSVGGNRNVGQTTPLSRVAFLQNHDQIGNRALGERLRTLVPPDLLDVLMSLLILSPQIPLLFMGDDYGETRPFHFFADYEGEIADAIRRNRPEEAVRFGGNPEDAKHIPDALDPRTFAASKLNWTRAGSGEGERERSKLSKLIALRMRHIVPILAPPKRVVVHPSPEGLIAIDWHFSRATLQLRANVSKEQQAFPGVEGDVIWTIGRPAETPVLMAPGILVAVAEKAGER</sequence>
<dbReference type="RefSeq" id="WP_069456539.1">
    <property type="nucleotide sequence ID" value="NZ_LYBW01000029.1"/>
</dbReference>
<feature type="active site" description="Proton donor" evidence="15">
    <location>
        <position position="294"/>
    </location>
</feature>
<evidence type="ECO:0000256" key="14">
    <source>
        <dbReference type="PIRNR" id="PIRNR006337"/>
    </source>
</evidence>
<feature type="site" description="Transition state stabilizer" evidence="16">
    <location>
        <position position="384"/>
    </location>
</feature>
<evidence type="ECO:0000256" key="5">
    <source>
        <dbReference type="ARBA" id="ARBA00015938"/>
    </source>
</evidence>
<keyword evidence="19" id="KW-1185">Reference proteome</keyword>
<evidence type="ECO:0000256" key="11">
    <source>
        <dbReference type="ARBA" id="ARBA00033284"/>
    </source>
</evidence>
<dbReference type="InterPro" id="IPR017853">
    <property type="entry name" value="GH"/>
</dbReference>
<evidence type="ECO:0000256" key="8">
    <source>
        <dbReference type="ARBA" id="ARBA00023277"/>
    </source>
</evidence>
<evidence type="ECO:0000256" key="7">
    <source>
        <dbReference type="ARBA" id="ARBA00022801"/>
    </source>
</evidence>
<dbReference type="Gene3D" id="2.60.40.10">
    <property type="entry name" value="Immunoglobulins"/>
    <property type="match status" value="1"/>
</dbReference>
<dbReference type="Gene3D" id="2.60.40.1180">
    <property type="entry name" value="Golgi alpha-mannosidase II"/>
    <property type="match status" value="1"/>
</dbReference>
<keyword evidence="8" id="KW-0119">Carbohydrate metabolism</keyword>
<keyword evidence="7 14" id="KW-0378">Hydrolase</keyword>
<organism evidence="18 19">
    <name type="scientific">Sinorhizobium alkalisoli</name>
    <dbReference type="NCBI Taxonomy" id="1752398"/>
    <lineage>
        <taxon>Bacteria</taxon>
        <taxon>Pseudomonadati</taxon>
        <taxon>Pseudomonadota</taxon>
        <taxon>Alphaproteobacteria</taxon>
        <taxon>Hyphomicrobiales</taxon>
        <taxon>Rhizobiaceae</taxon>
        <taxon>Sinorhizobium/Ensifer group</taxon>
        <taxon>Sinorhizobium</taxon>
    </lineage>
</organism>